<feature type="chain" id="PRO_5026879355" evidence="4">
    <location>
        <begin position="20"/>
        <end position="160"/>
    </location>
</feature>
<protein>
    <submittedName>
        <fullName evidence="6">Uncharacterized protein LOC115632681</fullName>
    </submittedName>
</protein>
<dbReference type="Pfam" id="PF00379">
    <property type="entry name" value="Chitin_bind_4"/>
    <property type="match status" value="1"/>
</dbReference>
<evidence type="ECO:0000313" key="6">
    <source>
        <dbReference type="RefSeq" id="XP_030385775.1"/>
    </source>
</evidence>
<dbReference type="AlphaFoldDB" id="A0A6J2UCH7"/>
<dbReference type="GeneID" id="115632681"/>
<proteinExistence type="predicted"/>
<keyword evidence="4" id="KW-0732">Signal</keyword>
<dbReference type="PROSITE" id="PS51155">
    <property type="entry name" value="CHIT_BIND_RR_2"/>
    <property type="match status" value="1"/>
</dbReference>
<sequence length="160" mass="18292">MKLLSLCLWSLSLAWAASSAAIEKTNEGQLDNGEKHETMHFGFETENGHQRSENITYMIKSTKSKVAEDEKVSEKPVEYRGGYSFISADGYRYQVLYKANSKGFQPYVTAHKIKPANELEKQPEKQSSKQLEKQSEKQSEKVPEKQEKIIKEEEQLTPTT</sequence>
<dbReference type="OrthoDB" id="8018239at2759"/>
<feature type="signal peptide" evidence="4">
    <location>
        <begin position="1"/>
        <end position="19"/>
    </location>
</feature>
<dbReference type="InterPro" id="IPR000618">
    <property type="entry name" value="Insect_cuticle"/>
</dbReference>
<reference evidence="6" key="1">
    <citation type="submission" date="2025-08" db="UniProtKB">
        <authorList>
            <consortium name="RefSeq"/>
        </authorList>
    </citation>
    <scope>IDENTIFICATION</scope>
    <source>
        <strain evidence="6">11010-0011.00</strain>
        <tissue evidence="6">Whole body</tissue>
    </source>
</reference>
<keyword evidence="5" id="KW-1185">Reference proteome</keyword>
<evidence type="ECO:0000256" key="3">
    <source>
        <dbReference type="SAM" id="MobiDB-lite"/>
    </source>
</evidence>
<name>A0A6J2UCH7_DROLE</name>
<feature type="region of interest" description="Disordered" evidence="3">
    <location>
        <begin position="114"/>
        <end position="160"/>
    </location>
</feature>
<dbReference type="RefSeq" id="XP_030385775.1">
    <property type="nucleotide sequence ID" value="XM_030529915.1"/>
</dbReference>
<feature type="compositionally biased region" description="Basic and acidic residues" evidence="3">
    <location>
        <begin position="115"/>
        <end position="154"/>
    </location>
</feature>
<dbReference type="Proteomes" id="UP000504634">
    <property type="component" value="Unplaced"/>
</dbReference>
<evidence type="ECO:0000256" key="4">
    <source>
        <dbReference type="SAM" id="SignalP"/>
    </source>
</evidence>
<dbReference type="PROSITE" id="PS00233">
    <property type="entry name" value="CHIT_BIND_RR_1"/>
    <property type="match status" value="1"/>
</dbReference>
<dbReference type="InterPro" id="IPR031311">
    <property type="entry name" value="CHIT_BIND_RR_consensus"/>
</dbReference>
<evidence type="ECO:0000313" key="5">
    <source>
        <dbReference type="Proteomes" id="UP000504634"/>
    </source>
</evidence>
<gene>
    <name evidence="6" type="primary">LOC115632681</name>
</gene>
<accession>A0A6J2UCH7</accession>
<dbReference type="CTD" id="5740348"/>
<evidence type="ECO:0000256" key="2">
    <source>
        <dbReference type="PROSITE-ProRule" id="PRU00497"/>
    </source>
</evidence>
<dbReference type="GO" id="GO:0042302">
    <property type="term" value="F:structural constituent of cuticle"/>
    <property type="evidence" value="ECO:0007669"/>
    <property type="project" value="UniProtKB-UniRule"/>
</dbReference>
<evidence type="ECO:0000256" key="1">
    <source>
        <dbReference type="ARBA" id="ARBA00022460"/>
    </source>
</evidence>
<organism evidence="5 6">
    <name type="scientific">Drosophila lebanonensis</name>
    <name type="common">Fruit fly</name>
    <name type="synonym">Scaptodrosophila lebanonensis</name>
    <dbReference type="NCBI Taxonomy" id="7225"/>
    <lineage>
        <taxon>Eukaryota</taxon>
        <taxon>Metazoa</taxon>
        <taxon>Ecdysozoa</taxon>
        <taxon>Arthropoda</taxon>
        <taxon>Hexapoda</taxon>
        <taxon>Insecta</taxon>
        <taxon>Pterygota</taxon>
        <taxon>Neoptera</taxon>
        <taxon>Endopterygota</taxon>
        <taxon>Diptera</taxon>
        <taxon>Brachycera</taxon>
        <taxon>Muscomorpha</taxon>
        <taxon>Ephydroidea</taxon>
        <taxon>Drosophilidae</taxon>
        <taxon>Scaptodrosophila</taxon>
    </lineage>
</organism>
<keyword evidence="1 2" id="KW-0193">Cuticle</keyword>